<gene>
    <name evidence="7" type="ORF">CCMP2556_LOCUS16746</name>
</gene>
<comment type="similarity">
    <text evidence="1">Belongs to the AAA ATPase family. BCS1 subfamily.</text>
</comment>
<keyword evidence="2 4" id="KW-0547">Nucleotide-binding</keyword>
<dbReference type="InterPro" id="IPR057495">
    <property type="entry name" value="AAA_lid_BCS1"/>
</dbReference>
<dbReference type="PROSITE" id="PS00674">
    <property type="entry name" value="AAA"/>
    <property type="match status" value="1"/>
</dbReference>
<feature type="region of interest" description="Disordered" evidence="5">
    <location>
        <begin position="391"/>
        <end position="415"/>
    </location>
</feature>
<dbReference type="Pfam" id="PF25426">
    <property type="entry name" value="AAA_lid_BCS1"/>
    <property type="match status" value="1"/>
</dbReference>
<keyword evidence="3 4" id="KW-0067">ATP-binding</keyword>
<dbReference type="SUPFAM" id="SSF52540">
    <property type="entry name" value="P-loop containing nucleoside triphosphate hydrolases"/>
    <property type="match status" value="1"/>
</dbReference>
<evidence type="ECO:0000256" key="4">
    <source>
        <dbReference type="RuleBase" id="RU003651"/>
    </source>
</evidence>
<organism evidence="7 8">
    <name type="scientific">Durusdinium trenchii</name>
    <dbReference type="NCBI Taxonomy" id="1381693"/>
    <lineage>
        <taxon>Eukaryota</taxon>
        <taxon>Sar</taxon>
        <taxon>Alveolata</taxon>
        <taxon>Dinophyceae</taxon>
        <taxon>Suessiales</taxon>
        <taxon>Symbiodiniaceae</taxon>
        <taxon>Durusdinium</taxon>
    </lineage>
</organism>
<keyword evidence="8" id="KW-1185">Reference proteome</keyword>
<evidence type="ECO:0000259" key="6">
    <source>
        <dbReference type="SMART" id="SM00382"/>
    </source>
</evidence>
<feature type="region of interest" description="Disordered" evidence="5">
    <location>
        <begin position="244"/>
        <end position="263"/>
    </location>
</feature>
<feature type="domain" description="AAA+ ATPase" evidence="6">
    <location>
        <begin position="170"/>
        <end position="317"/>
    </location>
</feature>
<evidence type="ECO:0000256" key="5">
    <source>
        <dbReference type="SAM" id="MobiDB-lite"/>
    </source>
</evidence>
<protein>
    <recommendedName>
        <fullName evidence="6">AAA+ ATPase domain-containing protein</fullName>
    </recommendedName>
</protein>
<dbReference type="InterPro" id="IPR027417">
    <property type="entry name" value="P-loop_NTPase"/>
</dbReference>
<evidence type="ECO:0000313" key="7">
    <source>
        <dbReference type="EMBL" id="CAK9027395.1"/>
    </source>
</evidence>
<proteinExistence type="inferred from homology"/>
<evidence type="ECO:0000313" key="8">
    <source>
        <dbReference type="Proteomes" id="UP001642484"/>
    </source>
</evidence>
<accession>A0ABP0KM96</accession>
<evidence type="ECO:0000256" key="1">
    <source>
        <dbReference type="ARBA" id="ARBA00007448"/>
    </source>
</evidence>
<dbReference type="Gene3D" id="3.40.50.300">
    <property type="entry name" value="P-loop containing nucleotide triphosphate hydrolases"/>
    <property type="match status" value="1"/>
</dbReference>
<dbReference type="PANTHER" id="PTHR23070">
    <property type="entry name" value="BCS1 AAA-TYPE ATPASE"/>
    <property type="match status" value="1"/>
</dbReference>
<evidence type="ECO:0000256" key="2">
    <source>
        <dbReference type="ARBA" id="ARBA00022741"/>
    </source>
</evidence>
<dbReference type="EMBL" id="CAXAMN010009002">
    <property type="protein sequence ID" value="CAK9027395.1"/>
    <property type="molecule type" value="Genomic_DNA"/>
</dbReference>
<dbReference type="SMART" id="SM00382">
    <property type="entry name" value="AAA"/>
    <property type="match status" value="1"/>
</dbReference>
<sequence>MAWLRERPEVNDTAKLWLYARRGEGKSTSYEYEPELSVTSRIRCTRNGRSQWIWITRDDRDSDGKKATVSFLGRDKALLESILEEGREIQRQKREKFLTVVQVYDFGKEHGLNWLHPQDKDRKQPGRSISSVVLPRHNAQSSMDQAEALLEDAREFLASEAWYTERGIPYRRGYLLYGVPGGGKSSLIMAVASELRLPIYVMSFSSERMNDEVLSSLLQYGMHDPPTILLLEDVDMLHSAVLNRHKPTEESDSDQESEKRNKRRGRLTLSCLLNALDGPTATTGRLLFMTTNNRDALDPALLRSGRIDYELEFKPAASEQICRLFLRFYSDFSRANHMDPAKQGNGELKLKAERFVQRLEESGRKLTTADIQRHLMKRKKSPERAVQEVQELIDAFADEPTAPRPEKDKNTAQAA</sequence>
<dbReference type="InterPro" id="IPR003960">
    <property type="entry name" value="ATPase_AAA_CS"/>
</dbReference>
<evidence type="ECO:0000256" key="3">
    <source>
        <dbReference type="ARBA" id="ARBA00022840"/>
    </source>
</evidence>
<dbReference type="InterPro" id="IPR050747">
    <property type="entry name" value="Mitochondrial_chaperone_BCS1"/>
</dbReference>
<reference evidence="7 8" key="1">
    <citation type="submission" date="2024-02" db="EMBL/GenBank/DDBJ databases">
        <authorList>
            <person name="Chen Y."/>
            <person name="Shah S."/>
            <person name="Dougan E. K."/>
            <person name="Thang M."/>
            <person name="Chan C."/>
        </authorList>
    </citation>
    <scope>NUCLEOTIDE SEQUENCE [LARGE SCALE GENOMIC DNA]</scope>
</reference>
<dbReference type="InterPro" id="IPR003593">
    <property type="entry name" value="AAA+_ATPase"/>
</dbReference>
<name>A0ABP0KM96_9DINO</name>
<dbReference type="Pfam" id="PF00004">
    <property type="entry name" value="AAA"/>
    <property type="match status" value="1"/>
</dbReference>
<feature type="compositionally biased region" description="Basic and acidic residues" evidence="5">
    <location>
        <begin position="404"/>
        <end position="415"/>
    </location>
</feature>
<comment type="caution">
    <text evidence="7">The sequence shown here is derived from an EMBL/GenBank/DDBJ whole genome shotgun (WGS) entry which is preliminary data.</text>
</comment>
<dbReference type="InterPro" id="IPR003959">
    <property type="entry name" value="ATPase_AAA_core"/>
</dbReference>
<dbReference type="Proteomes" id="UP001642484">
    <property type="component" value="Unassembled WGS sequence"/>
</dbReference>